<feature type="coiled-coil region" evidence="1">
    <location>
        <begin position="289"/>
        <end position="316"/>
    </location>
</feature>
<dbReference type="EMBL" id="JAQYXL010000001">
    <property type="protein sequence ID" value="MEN3229053.1"/>
    <property type="molecule type" value="Genomic_DNA"/>
</dbReference>
<name>A0ABU9ZCS6_9HYPH</name>
<evidence type="ECO:0000313" key="3">
    <source>
        <dbReference type="EMBL" id="MEN3229053.1"/>
    </source>
</evidence>
<dbReference type="InterPro" id="IPR027417">
    <property type="entry name" value="P-loop_NTPase"/>
</dbReference>
<dbReference type="InterPro" id="IPR038729">
    <property type="entry name" value="Rad50/SbcC_AAA"/>
</dbReference>
<evidence type="ECO:0000256" key="1">
    <source>
        <dbReference type="SAM" id="Coils"/>
    </source>
</evidence>
<dbReference type="Pfam" id="PF13476">
    <property type="entry name" value="AAA_23"/>
    <property type="match status" value="1"/>
</dbReference>
<organism evidence="3 4">
    <name type="scientific">Methylorubrum rhodesianum</name>
    <dbReference type="NCBI Taxonomy" id="29427"/>
    <lineage>
        <taxon>Bacteria</taxon>
        <taxon>Pseudomonadati</taxon>
        <taxon>Pseudomonadota</taxon>
        <taxon>Alphaproteobacteria</taxon>
        <taxon>Hyphomicrobiales</taxon>
        <taxon>Methylobacteriaceae</taxon>
        <taxon>Methylorubrum</taxon>
    </lineage>
</organism>
<evidence type="ECO:0000313" key="4">
    <source>
        <dbReference type="Proteomes" id="UP001404845"/>
    </source>
</evidence>
<proteinExistence type="predicted"/>
<keyword evidence="4" id="KW-1185">Reference proteome</keyword>
<accession>A0ABU9ZCS6</accession>
<dbReference type="Gene3D" id="3.40.50.300">
    <property type="entry name" value="P-loop containing nucleotide triphosphate hydrolases"/>
    <property type="match status" value="1"/>
</dbReference>
<feature type="coiled-coil region" evidence="1">
    <location>
        <begin position="458"/>
        <end position="492"/>
    </location>
</feature>
<gene>
    <name evidence="3" type="ORF">PUR21_15655</name>
</gene>
<protein>
    <submittedName>
        <fullName evidence="3">AAA family ATPase</fullName>
    </submittedName>
</protein>
<keyword evidence="1" id="KW-0175">Coiled coil</keyword>
<comment type="caution">
    <text evidence="3">The sequence shown here is derived from an EMBL/GenBank/DDBJ whole genome shotgun (WGS) entry which is preliminary data.</text>
</comment>
<feature type="domain" description="Rad50/SbcC-type AAA" evidence="2">
    <location>
        <begin position="6"/>
        <end position="101"/>
    </location>
</feature>
<dbReference type="RefSeq" id="WP_345971098.1">
    <property type="nucleotide sequence ID" value="NZ_JAQYXL010000001.1"/>
</dbReference>
<dbReference type="PANTHER" id="PTHR32114">
    <property type="entry name" value="ABC TRANSPORTER ABCH.3"/>
    <property type="match status" value="1"/>
</dbReference>
<dbReference type="Proteomes" id="UP001404845">
    <property type="component" value="Unassembled WGS sequence"/>
</dbReference>
<dbReference type="PANTHER" id="PTHR32114:SF2">
    <property type="entry name" value="ABC TRANSPORTER ABCH.3"/>
    <property type="match status" value="1"/>
</dbReference>
<evidence type="ECO:0000259" key="2">
    <source>
        <dbReference type="Pfam" id="PF13476"/>
    </source>
</evidence>
<sequence length="549" mass="58805">MRLDYLELCGFRGFRERQRVDFGPGFTVICGRNGVGKSTLCDAVEFALTGQIDKYLVDKAAKESLDDYVWWRGEGQPEAHFVTVGFRAADGSGFAVTRSRETGADRDAARIEAMLCVPGAKPERALQQVCRTSIIRDEWIAALSLDLTETQRFELVRAALGAIEGPDYASKAREVVSSAEAVHDAAAHDYEAARTRLTAALTDLEETRDVALQAGDVAAALSIVTELTPDGGSDLGGRVAAARQALARLRLSLGEMASVADEVRAVTALRDTVVAPDFRAGRDAAAVAAAEAEAAVQEARHALEAAEARLHREQETDALAASLAILVDHGSRIGLHDDRCPLCRTPQGASAFETGLAAARERLAARRSGVPEARAEVAAARTRIADAGATLREAEAAVLRFASAEAGLAAREEALSAELVRRSLDGNLAHDAGALDDAVQAERSRLIDLERSILTLEASRAVERVTDLEARLQALRAEADAAGDRLARARAAVMTARTLDRTVRRTNAEIIDERLAVISPLLNVRIPTEAGHPFRREAGQRSDLMSATR</sequence>
<dbReference type="SUPFAM" id="SSF52540">
    <property type="entry name" value="P-loop containing nucleoside triphosphate hydrolases"/>
    <property type="match status" value="1"/>
</dbReference>
<reference evidence="3 4" key="1">
    <citation type="journal article" date="2023" name="PLoS ONE">
        <title>Complete genome assembly of Hawai'i environmental nontuberculous mycobacteria reveals unexpected co-isolation with methylobacteria.</title>
        <authorList>
            <person name="Hendrix J."/>
            <person name="Epperson L.E."/>
            <person name="Tong E.I."/>
            <person name="Chan Y.L."/>
            <person name="Hasan N.A."/>
            <person name="Dawrs S.N."/>
            <person name="Norton G.J."/>
            <person name="Virdi R."/>
            <person name="Crooks J.L."/>
            <person name="Chan E.D."/>
            <person name="Honda J.R."/>
            <person name="Strong M."/>
        </authorList>
    </citation>
    <scope>NUCLEOTIDE SEQUENCE [LARGE SCALE GENOMIC DNA]</scope>
    <source>
        <strain evidence="3 4">NJH_HI01</strain>
    </source>
</reference>